<proteinExistence type="predicted"/>
<dbReference type="AlphaFoldDB" id="A0A382I147"/>
<protein>
    <submittedName>
        <fullName evidence="1">Uncharacterized protein</fullName>
    </submittedName>
</protein>
<gene>
    <name evidence="1" type="ORF">METZ01_LOCUS245437</name>
</gene>
<organism evidence="1">
    <name type="scientific">marine metagenome</name>
    <dbReference type="NCBI Taxonomy" id="408172"/>
    <lineage>
        <taxon>unclassified sequences</taxon>
        <taxon>metagenomes</taxon>
        <taxon>ecological metagenomes</taxon>
    </lineage>
</organism>
<evidence type="ECO:0000313" key="1">
    <source>
        <dbReference type="EMBL" id="SVB92583.1"/>
    </source>
</evidence>
<sequence length="25" mass="2747">MMGLVLVNYLVKYLVNLIIGSPALI</sequence>
<dbReference type="EMBL" id="UINC01064172">
    <property type="protein sequence ID" value="SVB92583.1"/>
    <property type="molecule type" value="Genomic_DNA"/>
</dbReference>
<reference evidence="1" key="1">
    <citation type="submission" date="2018-05" db="EMBL/GenBank/DDBJ databases">
        <authorList>
            <person name="Lanie J.A."/>
            <person name="Ng W.-L."/>
            <person name="Kazmierczak K.M."/>
            <person name="Andrzejewski T.M."/>
            <person name="Davidsen T.M."/>
            <person name="Wayne K.J."/>
            <person name="Tettelin H."/>
            <person name="Glass J.I."/>
            <person name="Rusch D."/>
            <person name="Podicherti R."/>
            <person name="Tsui H.-C.T."/>
            <person name="Winkler M.E."/>
        </authorList>
    </citation>
    <scope>NUCLEOTIDE SEQUENCE</scope>
</reference>
<name>A0A382I147_9ZZZZ</name>
<accession>A0A382I147</accession>